<dbReference type="AlphaFoldDB" id="A0A9J7ENT6"/>
<gene>
    <name evidence="4" type="primary">LOC111362206</name>
</gene>
<name>A0A9J7ENT6_SPOLT</name>
<feature type="chain" id="PRO_5039887164" evidence="2">
    <location>
        <begin position="30"/>
        <end position="189"/>
    </location>
</feature>
<keyword evidence="1" id="KW-0812">Transmembrane</keyword>
<dbReference type="Proteomes" id="UP000301870">
    <property type="component" value="Unplaced"/>
</dbReference>
<evidence type="ECO:0000313" key="3">
    <source>
        <dbReference type="Proteomes" id="UP000301870"/>
    </source>
</evidence>
<dbReference type="KEGG" id="sliu:111362206"/>
<dbReference type="GeneID" id="111362206"/>
<evidence type="ECO:0000256" key="1">
    <source>
        <dbReference type="SAM" id="Phobius"/>
    </source>
</evidence>
<protein>
    <submittedName>
        <fullName evidence="4">Uncharacterized protein LOC111362206</fullName>
    </submittedName>
</protein>
<evidence type="ECO:0000256" key="2">
    <source>
        <dbReference type="SAM" id="SignalP"/>
    </source>
</evidence>
<reference evidence="4" key="1">
    <citation type="submission" date="2025-08" db="UniProtKB">
        <authorList>
            <consortium name="RefSeq"/>
        </authorList>
    </citation>
    <scope>IDENTIFICATION</scope>
    <source>
        <strain evidence="4">Ishihara</strain>
        <tissue evidence="4">Whole body</tissue>
    </source>
</reference>
<evidence type="ECO:0000313" key="4">
    <source>
        <dbReference type="RefSeq" id="XP_022834549.1"/>
    </source>
</evidence>
<feature type="signal peptide" evidence="2">
    <location>
        <begin position="1"/>
        <end position="29"/>
    </location>
</feature>
<keyword evidence="1" id="KW-0472">Membrane</keyword>
<accession>A0A9J7ENT6</accession>
<dbReference type="RefSeq" id="XP_022834549.1">
    <property type="nucleotide sequence ID" value="XM_022978781.1"/>
</dbReference>
<keyword evidence="2" id="KW-0732">Signal</keyword>
<keyword evidence="1" id="KW-1133">Transmembrane helix</keyword>
<dbReference type="OrthoDB" id="8111661at2759"/>
<organism evidence="3 4">
    <name type="scientific">Spodoptera litura</name>
    <name type="common">Asian cotton leafworm</name>
    <dbReference type="NCBI Taxonomy" id="69820"/>
    <lineage>
        <taxon>Eukaryota</taxon>
        <taxon>Metazoa</taxon>
        <taxon>Ecdysozoa</taxon>
        <taxon>Arthropoda</taxon>
        <taxon>Hexapoda</taxon>
        <taxon>Insecta</taxon>
        <taxon>Pterygota</taxon>
        <taxon>Neoptera</taxon>
        <taxon>Endopterygota</taxon>
        <taxon>Lepidoptera</taxon>
        <taxon>Glossata</taxon>
        <taxon>Ditrysia</taxon>
        <taxon>Noctuoidea</taxon>
        <taxon>Noctuidae</taxon>
        <taxon>Amphipyrinae</taxon>
        <taxon>Spodoptera</taxon>
    </lineage>
</organism>
<feature type="transmembrane region" description="Helical" evidence="1">
    <location>
        <begin position="108"/>
        <end position="135"/>
    </location>
</feature>
<keyword evidence="3" id="KW-1185">Reference proteome</keyword>
<sequence>MKIRTIMTKKMVINLLLVVLLAFCPIVYADDGPPEDGIQDIYVTPSPTTCHEKCGCEEMYFYDSATSRCLINFTRVFKKVVTNYENLDGNNLPDDEMAKLLYIESQKIFQGIMISVFLFIVCAAICVISACIYCCRINYTDRSLKSNVKALAKKLNTDYKTKKPVKRPPCPPVSQSCNVVVEDAGVFVV</sequence>
<proteinExistence type="predicted"/>